<protein>
    <recommendedName>
        <fullName evidence="3">Type 2 DNA topoisomerase 6 subunit B-like</fullName>
    </recommendedName>
</protein>
<dbReference type="Proteomes" id="UP000813462">
    <property type="component" value="Unassembled WGS sequence"/>
</dbReference>
<evidence type="ECO:0000313" key="1">
    <source>
        <dbReference type="EMBL" id="KAH7511060.1"/>
    </source>
</evidence>
<dbReference type="AlphaFoldDB" id="A0A978U951"/>
<comment type="caution">
    <text evidence="1">The sequence shown here is derived from an EMBL/GenBank/DDBJ whole genome shotgun (WGS) entry which is preliminary data.</text>
</comment>
<dbReference type="PANTHER" id="PTHR36722:SF1">
    <property type="entry name" value="TYPE 2 DNA TOPOISOMERASE 6 SUBUNIT B-LIKE"/>
    <property type="match status" value="1"/>
</dbReference>
<evidence type="ECO:0008006" key="3">
    <source>
        <dbReference type="Google" id="ProtNLM"/>
    </source>
</evidence>
<evidence type="ECO:0000313" key="2">
    <source>
        <dbReference type="Proteomes" id="UP000813462"/>
    </source>
</evidence>
<dbReference type="InterPro" id="IPR034566">
    <property type="entry name" value="MTOPVIB_plant"/>
</dbReference>
<dbReference type="GO" id="GO:0030674">
    <property type="term" value="F:protein-macromolecule adaptor activity"/>
    <property type="evidence" value="ECO:0007669"/>
    <property type="project" value="TreeGrafter"/>
</dbReference>
<reference evidence="1" key="1">
    <citation type="journal article" date="2021" name="Front. Plant Sci.">
        <title>Chromosome-Scale Genome Assembly for Chinese Sour Jujube and Insights Into Its Genome Evolution and Domestication Signature.</title>
        <authorList>
            <person name="Shen L.-Y."/>
            <person name="Luo H."/>
            <person name="Wang X.-L."/>
            <person name="Wang X.-M."/>
            <person name="Qiu X.-J."/>
            <person name="Liu H."/>
            <person name="Zhou S.-S."/>
            <person name="Jia K.-H."/>
            <person name="Nie S."/>
            <person name="Bao Y.-T."/>
            <person name="Zhang R.-G."/>
            <person name="Yun Q.-Z."/>
            <person name="Chai Y.-H."/>
            <person name="Lu J.-Y."/>
            <person name="Li Y."/>
            <person name="Zhao S.-W."/>
            <person name="Mao J.-F."/>
            <person name="Jia S.-G."/>
            <person name="Mao Y.-M."/>
        </authorList>
    </citation>
    <scope>NUCLEOTIDE SEQUENCE</scope>
    <source>
        <strain evidence="1">AT0</strain>
        <tissue evidence="1">Leaf</tissue>
    </source>
</reference>
<name>A0A978U951_ZIZJJ</name>
<gene>
    <name evidence="1" type="ORF">FEM48_ZijujUnG0051300</name>
</gene>
<accession>A0A978U951</accession>
<proteinExistence type="predicted"/>
<organism evidence="1 2">
    <name type="scientific">Ziziphus jujuba var. spinosa</name>
    <dbReference type="NCBI Taxonomy" id="714518"/>
    <lineage>
        <taxon>Eukaryota</taxon>
        <taxon>Viridiplantae</taxon>
        <taxon>Streptophyta</taxon>
        <taxon>Embryophyta</taxon>
        <taxon>Tracheophyta</taxon>
        <taxon>Spermatophyta</taxon>
        <taxon>Magnoliopsida</taxon>
        <taxon>eudicotyledons</taxon>
        <taxon>Gunneridae</taxon>
        <taxon>Pentapetalae</taxon>
        <taxon>rosids</taxon>
        <taxon>fabids</taxon>
        <taxon>Rosales</taxon>
        <taxon>Rhamnaceae</taxon>
        <taxon>Paliureae</taxon>
        <taxon>Ziziphus</taxon>
    </lineage>
</organism>
<dbReference type="EMBL" id="JAEACU010000221">
    <property type="protein sequence ID" value="KAH7511060.1"/>
    <property type="molecule type" value="Genomic_DNA"/>
</dbReference>
<sequence length="398" mass="44030">MNFASARELCLYLISSAFQRCRLSDGLCRLSVILKQSSPTSDHPVVQISISDTGIGSCLDDFRTLKFSGESIGNDEQWDGVISVTTTSVSDNEIYHYQLNLKERDSARRLTRLPSNSKNGVKFRHESDLNFFILILKIPSVAIELVTEYGSLLGSKVENLFLANSFNPLPLSASNLERLKSGLEDYVLKHGNVLDKQCDLCFQSLENLKIGSGTASHAERNGNGGLVMEVVIILSEISERTSTCFTSCSARTEVMIPSRRPKVQADGNLIKKAVKLALDDLRNKHAGVLLSAHSLKIRSYAPDLAKTISGLILSSNDPDFQHECFSLLGLQSQGVESEIVEASIKEKLLLVIDMNNRKPQKSKEVAPFLFEDDHFYEPGFQDEECEGEDAFSATPMDI</sequence>
<dbReference type="GO" id="GO:0007131">
    <property type="term" value="P:reciprocal meiotic recombination"/>
    <property type="evidence" value="ECO:0007669"/>
    <property type="project" value="TreeGrafter"/>
</dbReference>
<dbReference type="GO" id="GO:0000793">
    <property type="term" value="C:condensed chromosome"/>
    <property type="evidence" value="ECO:0007669"/>
    <property type="project" value="TreeGrafter"/>
</dbReference>
<dbReference type="GO" id="GO:0042138">
    <property type="term" value="P:meiotic DNA double-strand break formation"/>
    <property type="evidence" value="ECO:0007669"/>
    <property type="project" value="InterPro"/>
</dbReference>
<dbReference type="PANTHER" id="PTHR36722">
    <property type="entry name" value="TYPE 2 DNA TOPOISOMERASE 6 SUBUNIT B-LIKE"/>
    <property type="match status" value="1"/>
</dbReference>